<protein>
    <submittedName>
        <fullName evidence="1">Uncharacterized protein</fullName>
    </submittedName>
</protein>
<evidence type="ECO:0000313" key="2">
    <source>
        <dbReference type="Proteomes" id="UP000821865"/>
    </source>
</evidence>
<gene>
    <name evidence="1" type="ORF">HPB49_013690</name>
</gene>
<accession>A0ACB8DZX6</accession>
<proteinExistence type="predicted"/>
<evidence type="ECO:0000313" key="1">
    <source>
        <dbReference type="EMBL" id="KAH7980187.1"/>
    </source>
</evidence>
<reference evidence="1" key="1">
    <citation type="submission" date="2020-05" db="EMBL/GenBank/DDBJ databases">
        <title>Large-scale comparative analyses of tick genomes elucidate their genetic diversity and vector capacities.</title>
        <authorList>
            <person name="Jia N."/>
            <person name="Wang J."/>
            <person name="Shi W."/>
            <person name="Du L."/>
            <person name="Sun Y."/>
            <person name="Zhan W."/>
            <person name="Jiang J."/>
            <person name="Wang Q."/>
            <person name="Zhang B."/>
            <person name="Ji P."/>
            <person name="Sakyi L.B."/>
            <person name="Cui X."/>
            <person name="Yuan T."/>
            <person name="Jiang B."/>
            <person name="Yang W."/>
            <person name="Lam T.T.-Y."/>
            <person name="Chang Q."/>
            <person name="Ding S."/>
            <person name="Wang X."/>
            <person name="Zhu J."/>
            <person name="Ruan X."/>
            <person name="Zhao L."/>
            <person name="Wei J."/>
            <person name="Que T."/>
            <person name="Du C."/>
            <person name="Cheng J."/>
            <person name="Dai P."/>
            <person name="Han X."/>
            <person name="Huang E."/>
            <person name="Gao Y."/>
            <person name="Liu J."/>
            <person name="Shao H."/>
            <person name="Ye R."/>
            <person name="Li L."/>
            <person name="Wei W."/>
            <person name="Wang X."/>
            <person name="Wang C."/>
            <person name="Yang T."/>
            <person name="Huo Q."/>
            <person name="Li W."/>
            <person name="Guo W."/>
            <person name="Chen H."/>
            <person name="Zhou L."/>
            <person name="Ni X."/>
            <person name="Tian J."/>
            <person name="Zhou Y."/>
            <person name="Sheng Y."/>
            <person name="Liu T."/>
            <person name="Pan Y."/>
            <person name="Xia L."/>
            <person name="Li J."/>
            <person name="Zhao F."/>
            <person name="Cao W."/>
        </authorList>
    </citation>
    <scope>NUCLEOTIDE SEQUENCE</scope>
    <source>
        <strain evidence="1">Dsil-2018</strain>
    </source>
</reference>
<dbReference type="EMBL" id="CM023470">
    <property type="protein sequence ID" value="KAH7980187.1"/>
    <property type="molecule type" value="Genomic_DNA"/>
</dbReference>
<comment type="caution">
    <text evidence="1">The sequence shown here is derived from an EMBL/GenBank/DDBJ whole genome shotgun (WGS) entry which is preliminary data.</text>
</comment>
<name>A0ACB8DZX6_DERSI</name>
<dbReference type="Proteomes" id="UP000821865">
    <property type="component" value="Chromosome 1"/>
</dbReference>
<sequence length="178" mass="19832">MVYLLDEGHVVEQDNHEDLVAKKGFYFHLMLSQLTENEDAEVPAPPPEPCPPAYVELLSARKILQKARPDCSWFFLVSLASIVVGASLPVFAVFYSEIFNTFTLVGQDMQNAAFFWSMMFLVLAAASGLGHFFRTLGVGIAGENLTFRLRVLCWPTYCGNTWGGLMKTPIPLPNWPLG</sequence>
<organism evidence="1 2">
    <name type="scientific">Dermacentor silvarum</name>
    <name type="common">Tick</name>
    <dbReference type="NCBI Taxonomy" id="543639"/>
    <lineage>
        <taxon>Eukaryota</taxon>
        <taxon>Metazoa</taxon>
        <taxon>Ecdysozoa</taxon>
        <taxon>Arthropoda</taxon>
        <taxon>Chelicerata</taxon>
        <taxon>Arachnida</taxon>
        <taxon>Acari</taxon>
        <taxon>Parasitiformes</taxon>
        <taxon>Ixodida</taxon>
        <taxon>Ixodoidea</taxon>
        <taxon>Ixodidae</taxon>
        <taxon>Rhipicephalinae</taxon>
        <taxon>Dermacentor</taxon>
    </lineage>
</organism>
<keyword evidence="2" id="KW-1185">Reference proteome</keyword>